<keyword evidence="1" id="KW-0732">Signal</keyword>
<keyword evidence="2" id="KW-1185">Reference proteome</keyword>
<reference evidence="3" key="1">
    <citation type="submission" date="2020-12" db="UniProtKB">
        <authorList>
            <consortium name="WormBaseParasite"/>
        </authorList>
    </citation>
    <scope>IDENTIFICATION</scope>
    <source>
        <strain evidence="3">MHco3</strain>
    </source>
</reference>
<accession>A0A7I4YUK6</accession>
<dbReference type="Proteomes" id="UP000025227">
    <property type="component" value="Unplaced"/>
</dbReference>
<evidence type="ECO:0000313" key="3">
    <source>
        <dbReference type="WBParaSite" id="HCON_00140040-00001"/>
    </source>
</evidence>
<sequence>MNRAVIFSLLFLHLVTLSTTQFFGYGPMGFDPFMGGGFGGFGNPLGSLEGAIIGGLDGAIMGAELGSLFGK</sequence>
<protein>
    <submittedName>
        <fullName evidence="3">Uncharacterized protein</fullName>
    </submittedName>
</protein>
<organism evidence="2 3">
    <name type="scientific">Haemonchus contortus</name>
    <name type="common">Barber pole worm</name>
    <dbReference type="NCBI Taxonomy" id="6289"/>
    <lineage>
        <taxon>Eukaryota</taxon>
        <taxon>Metazoa</taxon>
        <taxon>Ecdysozoa</taxon>
        <taxon>Nematoda</taxon>
        <taxon>Chromadorea</taxon>
        <taxon>Rhabditida</taxon>
        <taxon>Rhabditina</taxon>
        <taxon>Rhabditomorpha</taxon>
        <taxon>Strongyloidea</taxon>
        <taxon>Trichostrongylidae</taxon>
        <taxon>Haemonchus</taxon>
    </lineage>
</organism>
<feature type="chain" id="PRO_5029791590" evidence="1">
    <location>
        <begin position="21"/>
        <end position="71"/>
    </location>
</feature>
<dbReference type="AlphaFoldDB" id="A0A7I4YUK6"/>
<name>A0A7I4YUK6_HAECO</name>
<evidence type="ECO:0000313" key="2">
    <source>
        <dbReference type="Proteomes" id="UP000025227"/>
    </source>
</evidence>
<feature type="signal peptide" evidence="1">
    <location>
        <begin position="1"/>
        <end position="20"/>
    </location>
</feature>
<evidence type="ECO:0000256" key="1">
    <source>
        <dbReference type="SAM" id="SignalP"/>
    </source>
</evidence>
<proteinExistence type="predicted"/>
<dbReference type="WBParaSite" id="HCON_00140040-00001">
    <property type="protein sequence ID" value="HCON_00140040-00001"/>
    <property type="gene ID" value="HCON_00140040"/>
</dbReference>